<dbReference type="EMBL" id="BGPR01000038">
    <property type="protein sequence ID" value="GBL84683.1"/>
    <property type="molecule type" value="Genomic_DNA"/>
</dbReference>
<protein>
    <submittedName>
        <fullName evidence="1">Uncharacterized protein</fullName>
    </submittedName>
</protein>
<accession>A0A4Y2AY32</accession>
<keyword evidence="2" id="KW-1185">Reference proteome</keyword>
<sequence length="82" mass="9061">MGQHSLSNRFIESPVCLRDSPIAACDSFEALLHFDDFLSLLINMLKPVESIIDVDHFVFKGINSIDVVPVPCDPGTSCHFAK</sequence>
<reference evidence="1 2" key="1">
    <citation type="journal article" date="2019" name="Sci. Rep.">
        <title>Orb-weaving spider Araneus ventricosus genome elucidates the spidroin gene catalogue.</title>
        <authorList>
            <person name="Kono N."/>
            <person name="Nakamura H."/>
            <person name="Ohtoshi R."/>
            <person name="Moran D.A.P."/>
            <person name="Shinohara A."/>
            <person name="Yoshida Y."/>
            <person name="Fujiwara M."/>
            <person name="Mori M."/>
            <person name="Tomita M."/>
            <person name="Arakawa K."/>
        </authorList>
    </citation>
    <scope>NUCLEOTIDE SEQUENCE [LARGE SCALE GENOMIC DNA]</scope>
</reference>
<comment type="caution">
    <text evidence="1">The sequence shown here is derived from an EMBL/GenBank/DDBJ whole genome shotgun (WGS) entry which is preliminary data.</text>
</comment>
<dbReference type="Proteomes" id="UP000499080">
    <property type="component" value="Unassembled WGS sequence"/>
</dbReference>
<name>A0A4Y2AY32_ARAVE</name>
<dbReference type="AlphaFoldDB" id="A0A4Y2AY32"/>
<evidence type="ECO:0000313" key="2">
    <source>
        <dbReference type="Proteomes" id="UP000499080"/>
    </source>
</evidence>
<organism evidence="1 2">
    <name type="scientific">Araneus ventricosus</name>
    <name type="common">Orbweaver spider</name>
    <name type="synonym">Epeira ventricosa</name>
    <dbReference type="NCBI Taxonomy" id="182803"/>
    <lineage>
        <taxon>Eukaryota</taxon>
        <taxon>Metazoa</taxon>
        <taxon>Ecdysozoa</taxon>
        <taxon>Arthropoda</taxon>
        <taxon>Chelicerata</taxon>
        <taxon>Arachnida</taxon>
        <taxon>Araneae</taxon>
        <taxon>Araneomorphae</taxon>
        <taxon>Entelegynae</taxon>
        <taxon>Araneoidea</taxon>
        <taxon>Araneidae</taxon>
        <taxon>Araneus</taxon>
    </lineage>
</organism>
<proteinExistence type="predicted"/>
<gene>
    <name evidence="1" type="ORF">AVEN_191135_1</name>
</gene>
<evidence type="ECO:0000313" key="1">
    <source>
        <dbReference type="EMBL" id="GBL84683.1"/>
    </source>
</evidence>